<dbReference type="CDD" id="cd16414">
    <property type="entry name" value="dndB_like"/>
    <property type="match status" value="1"/>
</dbReference>
<name>B7KD66_GLOC7</name>
<dbReference type="OrthoDB" id="415825at2"/>
<evidence type="ECO:0000313" key="2">
    <source>
        <dbReference type="Proteomes" id="UP000002384"/>
    </source>
</evidence>
<keyword evidence="2" id="KW-1185">Reference proteome</keyword>
<proteinExistence type="predicted"/>
<dbReference type="RefSeq" id="WP_015956769.1">
    <property type="nucleotide sequence ID" value="NC_011729.1"/>
</dbReference>
<dbReference type="KEGG" id="cyc:PCC7424_4830"/>
<sequence>MAKKLQKINLKSFSNSHQVIVQKTNMGTTGAFIGSVSLEWVAQRVDFASQLPLFKHHLDPLSNNIIRDDRTIEEIQQRPLDWSRQSILTQYLISQTNHKFPPLLVVVSPDWVDDLSAIQWDDEEKALSPAINFLSLDEQESFGLLELPDSVRIFALDGQHRLMGIKGLIDLINTGKLIQYTKDKKPTGAIFEVKNREDIIHLAQEKIGIEFIPAVVAGETRLEAKRRIRSIFVHVNLMATPLSKGQLVLLNEDNGFAIVARKVAVTHFLLKADQERSPRVDWDKANITAKSTVLTTLQALQDMAEGYLEPYFNWKPTKKGLIPLRPSEEELEKGIYHFSQLFDYLATLPSYQKLEAGTDTIKLRHFSHEKFAGEGNLLFRPVGQIALAQALGILVFKKNFSLELLFQKLRQFELGGGLSGIEFPQSIWYGIIYDPNKQRIVVSGRDLAVKLMIYLLGGIDDRMEIAYLREAVAKARTVENRAIGFEGRFVKPKEVGLPAVLTV</sequence>
<dbReference type="NCBIfam" id="TIGR03187">
    <property type="entry name" value="DGQHR"/>
    <property type="match status" value="2"/>
</dbReference>
<dbReference type="Pfam" id="PF14072">
    <property type="entry name" value="DndB"/>
    <property type="match status" value="1"/>
</dbReference>
<dbReference type="Proteomes" id="UP000002384">
    <property type="component" value="Chromosome"/>
</dbReference>
<accession>B7KD66</accession>
<evidence type="ECO:0000313" key="1">
    <source>
        <dbReference type="EMBL" id="ACK73187.1"/>
    </source>
</evidence>
<reference evidence="2" key="1">
    <citation type="journal article" date="2011" name="MBio">
        <title>Novel metabolic attributes of the genus Cyanothece, comprising a group of unicellular nitrogen-fixing Cyanobacteria.</title>
        <authorList>
            <person name="Bandyopadhyay A."/>
            <person name="Elvitigala T."/>
            <person name="Welsh E."/>
            <person name="Stockel J."/>
            <person name="Liberton M."/>
            <person name="Min H."/>
            <person name="Sherman L.A."/>
            <person name="Pakrasi H.B."/>
        </authorList>
    </citation>
    <scope>NUCLEOTIDE SEQUENCE [LARGE SCALE GENOMIC DNA]</scope>
    <source>
        <strain evidence="2">PCC 7424</strain>
    </source>
</reference>
<protein>
    <submittedName>
        <fullName evidence="1">DGQHR domain protein</fullName>
    </submittedName>
</protein>
<dbReference type="InterPro" id="IPR017601">
    <property type="entry name" value="DGQHR-contain_dom"/>
</dbReference>
<organism evidence="1 2">
    <name type="scientific">Gloeothece citriformis (strain PCC 7424)</name>
    <name type="common">Cyanothece sp. (strain PCC 7424)</name>
    <dbReference type="NCBI Taxonomy" id="65393"/>
    <lineage>
        <taxon>Bacteria</taxon>
        <taxon>Bacillati</taxon>
        <taxon>Cyanobacteriota</taxon>
        <taxon>Cyanophyceae</taxon>
        <taxon>Oscillatoriophycideae</taxon>
        <taxon>Chroococcales</taxon>
        <taxon>Aphanothecaceae</taxon>
        <taxon>Gloeothece</taxon>
        <taxon>Gloeothece citriformis</taxon>
    </lineage>
</organism>
<dbReference type="STRING" id="65393.PCC7424_4830"/>
<dbReference type="HOGENOM" id="CLU_042011_0_0_3"/>
<gene>
    <name evidence="1" type="ordered locus">PCC7424_4830</name>
</gene>
<dbReference type="eggNOG" id="ENOG502Z7VQ">
    <property type="taxonomic scope" value="Bacteria"/>
</dbReference>
<dbReference type="InterPro" id="IPR017642">
    <property type="entry name" value="DNA_S_mod_DndB"/>
</dbReference>
<dbReference type="AlphaFoldDB" id="B7KD66"/>
<dbReference type="EMBL" id="CP001291">
    <property type="protein sequence ID" value="ACK73187.1"/>
    <property type="molecule type" value="Genomic_DNA"/>
</dbReference>